<dbReference type="PANTHER" id="PTHR37461:SF1">
    <property type="entry name" value="ANTI-SIGMA-K FACTOR RSKA"/>
    <property type="match status" value="1"/>
</dbReference>
<dbReference type="PANTHER" id="PTHR37461">
    <property type="entry name" value="ANTI-SIGMA-K FACTOR RSKA"/>
    <property type="match status" value="1"/>
</dbReference>
<organism evidence="2 4">
    <name type="scientific">Sphingomonas koreensis</name>
    <dbReference type="NCBI Taxonomy" id="93064"/>
    <lineage>
        <taxon>Bacteria</taxon>
        <taxon>Pseudomonadati</taxon>
        <taxon>Pseudomonadota</taxon>
        <taxon>Alphaproteobacteria</taxon>
        <taxon>Sphingomonadales</taxon>
        <taxon>Sphingomonadaceae</taxon>
        <taxon>Sphingomonas</taxon>
    </lineage>
</organism>
<dbReference type="AlphaFoldDB" id="A0A1L6JEQ5"/>
<name>A0A1L6JEQ5_9SPHN</name>
<dbReference type="RefSeq" id="WP_075152773.1">
    <property type="nucleotide sequence ID" value="NZ_CP018820.1"/>
</dbReference>
<accession>A0A1L6JEQ5</accession>
<gene>
    <name evidence="2" type="ORF">BRX40_19985</name>
    <name evidence="3" type="ORF">CA257_23035</name>
</gene>
<dbReference type="EMBL" id="QQWO01000038">
    <property type="protein sequence ID" value="RSU97124.1"/>
    <property type="molecule type" value="Genomic_DNA"/>
</dbReference>
<keyword evidence="4" id="KW-1185">Reference proteome</keyword>
<dbReference type="GO" id="GO:0005886">
    <property type="term" value="C:plasma membrane"/>
    <property type="evidence" value="ECO:0007669"/>
    <property type="project" value="InterPro"/>
</dbReference>
<reference evidence="2" key="1">
    <citation type="submission" date="2016-12" db="EMBL/GenBank/DDBJ databases">
        <title>Whole genome sequencing of Sphingomonas koreensis.</title>
        <authorList>
            <person name="Conlan S."/>
            <person name="Thomas P.J."/>
            <person name="Mullikin J."/>
            <person name="Palmore T.N."/>
            <person name="Frank K.M."/>
            <person name="Segre J.A."/>
        </authorList>
    </citation>
    <scope>NUCLEOTIDE SEQUENCE</scope>
    <source>
        <strain evidence="2">ABOJV</strain>
    </source>
</reference>
<evidence type="ECO:0000313" key="4">
    <source>
        <dbReference type="Proteomes" id="UP000185161"/>
    </source>
</evidence>
<dbReference type="STRING" id="93064.BRX40_19985"/>
<protein>
    <recommendedName>
        <fullName evidence="1">Anti-sigma K factor RskA C-terminal domain-containing protein</fullName>
    </recommendedName>
</protein>
<evidence type="ECO:0000313" key="3">
    <source>
        <dbReference type="EMBL" id="RSU97124.1"/>
    </source>
</evidence>
<dbReference type="Pfam" id="PF10099">
    <property type="entry name" value="RskA_C"/>
    <property type="match status" value="1"/>
</dbReference>
<dbReference type="InterPro" id="IPR018764">
    <property type="entry name" value="RskA_C"/>
</dbReference>
<dbReference type="GeneID" id="44134846"/>
<feature type="domain" description="Anti-sigma K factor RskA C-terminal" evidence="1">
    <location>
        <begin position="99"/>
        <end position="226"/>
    </location>
</feature>
<dbReference type="Proteomes" id="UP000185161">
    <property type="component" value="Chromosome"/>
</dbReference>
<dbReference type="GO" id="GO:0016989">
    <property type="term" value="F:sigma factor antagonist activity"/>
    <property type="evidence" value="ECO:0007669"/>
    <property type="project" value="TreeGrafter"/>
</dbReference>
<dbReference type="GO" id="GO:0006417">
    <property type="term" value="P:regulation of translation"/>
    <property type="evidence" value="ECO:0007669"/>
    <property type="project" value="TreeGrafter"/>
</dbReference>
<reference evidence="3 5" key="3">
    <citation type="submission" date="2018-07" db="EMBL/GenBank/DDBJ databases">
        <title>Genomic and Epidemiologic Investigation of an Indolent Hospital Outbreak.</title>
        <authorList>
            <person name="Johnson R.C."/>
            <person name="Deming C."/>
            <person name="Conlan S."/>
            <person name="Zellmer C.J."/>
            <person name="Michelin A.V."/>
            <person name="Lee-Lin S."/>
            <person name="Thomas P.J."/>
            <person name="Park M."/>
            <person name="Weingarten R.A."/>
            <person name="Less J."/>
            <person name="Dekker J.P."/>
            <person name="Frank K.M."/>
            <person name="Musser K.A."/>
            <person name="Mcquiston J.R."/>
            <person name="Henderson D.K."/>
            <person name="Lau A.F."/>
            <person name="Palmore T.N."/>
            <person name="Segre J.A."/>
        </authorList>
    </citation>
    <scope>NUCLEOTIDE SEQUENCE [LARGE SCALE GENOMIC DNA]</scope>
    <source>
        <strain evidence="3 5">SK-NIH.Env10_0317</strain>
    </source>
</reference>
<evidence type="ECO:0000313" key="2">
    <source>
        <dbReference type="EMBL" id="APR54393.1"/>
    </source>
</evidence>
<evidence type="ECO:0000259" key="1">
    <source>
        <dbReference type="Pfam" id="PF10099"/>
    </source>
</evidence>
<evidence type="ECO:0000313" key="5">
    <source>
        <dbReference type="Proteomes" id="UP000286681"/>
    </source>
</evidence>
<proteinExistence type="predicted"/>
<dbReference type="OrthoDB" id="9816387at2"/>
<dbReference type="EMBL" id="CP018820">
    <property type="protein sequence ID" value="APR54393.1"/>
    <property type="molecule type" value="Genomic_DNA"/>
</dbReference>
<reference evidence="4" key="2">
    <citation type="submission" date="2016-12" db="EMBL/GenBank/DDBJ databases">
        <title>Whole genome sequencing of Sphingomonas sp. ABOJV.</title>
        <authorList>
            <person name="Conlan S."/>
            <person name="Thomas P.J."/>
            <person name="Mullikin J."/>
            <person name="Palmore T.N."/>
            <person name="Frank K.M."/>
            <person name="Segre J.A."/>
        </authorList>
    </citation>
    <scope>NUCLEOTIDE SEQUENCE [LARGE SCALE GENOMIC DNA]</scope>
    <source>
        <strain evidence="4">ABOJV</strain>
    </source>
</reference>
<sequence length="235" mass="24401">MAEPLTPEQDLLAAELALGVLEGEEQAQAQRLSLADPAFAAAVDAWRTRFEPLGEGFAEVTPPDLWPAIEARLGDRDTASHVRQLRFWRWSALGSGTLAASLAAMLVFAPAPEPVTVVREVVRAPDTMAVAQLGGEAGASLAANYDPGQGALRIRAIAMPQSELAPELWVIPADGVPRSLGLVSASGTTNVAVPARLRALIVDGATLAITMEPVDGAPHAAPSSAPVAVGRISKI</sequence>
<dbReference type="InterPro" id="IPR051474">
    <property type="entry name" value="Anti-sigma-K/W_factor"/>
</dbReference>
<dbReference type="Proteomes" id="UP000286681">
    <property type="component" value="Unassembled WGS sequence"/>
</dbReference>
<dbReference type="KEGG" id="skr:BRX40_19985"/>